<dbReference type="InterPro" id="IPR005011">
    <property type="entry name" value="SNU66/SART1"/>
</dbReference>
<dbReference type="GO" id="GO:0046540">
    <property type="term" value="C:U4/U6 x U5 tri-snRNP complex"/>
    <property type="evidence" value="ECO:0007669"/>
    <property type="project" value="InterPro"/>
</dbReference>
<organism evidence="8">
    <name type="scientific">Musca domestica</name>
    <name type="common">House fly</name>
    <dbReference type="NCBI Taxonomy" id="7370"/>
    <lineage>
        <taxon>Eukaryota</taxon>
        <taxon>Metazoa</taxon>
        <taxon>Ecdysozoa</taxon>
        <taxon>Arthropoda</taxon>
        <taxon>Hexapoda</taxon>
        <taxon>Insecta</taxon>
        <taxon>Pterygota</taxon>
        <taxon>Neoptera</taxon>
        <taxon>Endopterygota</taxon>
        <taxon>Diptera</taxon>
        <taxon>Brachycera</taxon>
        <taxon>Muscomorpha</taxon>
        <taxon>Muscoidea</taxon>
        <taxon>Muscidae</taxon>
        <taxon>Musca</taxon>
    </lineage>
</organism>
<feature type="region of interest" description="Disordered" evidence="7">
    <location>
        <begin position="1"/>
        <end position="220"/>
    </location>
</feature>
<comment type="subcellular location">
    <subcellularLocation>
        <location evidence="1">Nucleus</location>
    </subcellularLocation>
</comment>
<dbReference type="GO" id="GO:0045292">
    <property type="term" value="P:mRNA cis splicing, via spliceosome"/>
    <property type="evidence" value="ECO:0007669"/>
    <property type="project" value="TreeGrafter"/>
</dbReference>
<reference evidence="8" key="1">
    <citation type="submission" date="2012-08" db="EMBL/GenBank/DDBJ databases">
        <title>Transcriptome of adult Musca domestica launches a platform for comparative house fly gene expression and characterization of differential gene expression among resistant and susceptible house flies.</title>
        <authorList>
            <person name="Liu N."/>
            <person name="Zhang L."/>
            <person name="Li M."/>
            <person name="Reid W."/>
        </authorList>
    </citation>
    <scope>NUCLEOTIDE SEQUENCE</scope>
    <source>
        <strain evidence="8">ALHF</strain>
        <tissue evidence="8">Whole body</tissue>
    </source>
</reference>
<feature type="coiled-coil region" evidence="6">
    <location>
        <begin position="296"/>
        <end position="353"/>
    </location>
</feature>
<dbReference type="EMBL" id="KA645666">
    <property type="protein sequence ID" value="AFP60295.1"/>
    <property type="molecule type" value="mRNA"/>
</dbReference>
<keyword evidence="5" id="KW-0539">Nucleus</keyword>
<feature type="region of interest" description="Disordered" evidence="7">
    <location>
        <begin position="238"/>
        <end position="261"/>
    </location>
</feature>
<feature type="compositionally biased region" description="Low complexity" evidence="7">
    <location>
        <begin position="244"/>
        <end position="256"/>
    </location>
</feature>
<protein>
    <submittedName>
        <fullName evidence="8">SART-1 family</fullName>
    </submittedName>
</protein>
<evidence type="ECO:0000256" key="4">
    <source>
        <dbReference type="ARBA" id="ARBA00023187"/>
    </source>
</evidence>
<feature type="compositionally biased region" description="Basic and acidic residues" evidence="7">
    <location>
        <begin position="50"/>
        <end position="60"/>
    </location>
</feature>
<evidence type="ECO:0000256" key="3">
    <source>
        <dbReference type="ARBA" id="ARBA00022664"/>
    </source>
</evidence>
<dbReference type="PANTHER" id="PTHR14152">
    <property type="entry name" value="SQUAMOUS CELL CARCINOMA ANTIGEN RECOGNISED BY CYTOTOXIC T LYMPHOCYTES"/>
    <property type="match status" value="1"/>
</dbReference>
<dbReference type="Pfam" id="PF03343">
    <property type="entry name" value="SART-1"/>
    <property type="match status" value="1"/>
</dbReference>
<evidence type="ECO:0000256" key="1">
    <source>
        <dbReference type="ARBA" id="ARBA00004123"/>
    </source>
</evidence>
<evidence type="ECO:0000256" key="7">
    <source>
        <dbReference type="SAM" id="MobiDB-lite"/>
    </source>
</evidence>
<evidence type="ECO:0000256" key="6">
    <source>
        <dbReference type="SAM" id="Coils"/>
    </source>
</evidence>
<dbReference type="InterPro" id="IPR045347">
    <property type="entry name" value="HIND"/>
</dbReference>
<proteinExistence type="evidence at transcript level"/>
<keyword evidence="3" id="KW-0507">mRNA processing</keyword>
<keyword evidence="6" id="KW-0175">Coiled coil</keyword>
<dbReference type="Pfam" id="PF19252">
    <property type="entry name" value="HIND"/>
    <property type="match status" value="1"/>
</dbReference>
<feature type="compositionally biased region" description="Basic residues" evidence="7">
    <location>
        <begin position="7"/>
        <end position="25"/>
    </location>
</feature>
<feature type="compositionally biased region" description="Basic and acidic residues" evidence="7">
    <location>
        <begin position="71"/>
        <end position="209"/>
    </location>
</feature>
<evidence type="ECO:0000256" key="5">
    <source>
        <dbReference type="ARBA" id="ARBA00023242"/>
    </source>
</evidence>
<dbReference type="AlphaFoldDB" id="T1PA62"/>
<evidence type="ECO:0000313" key="8">
    <source>
        <dbReference type="EMBL" id="AFP60295.1"/>
    </source>
</evidence>
<name>T1PA62_MUSDO</name>
<dbReference type="GO" id="GO:0000481">
    <property type="term" value="P:maturation of 5S rRNA"/>
    <property type="evidence" value="ECO:0007669"/>
    <property type="project" value="TreeGrafter"/>
</dbReference>
<comment type="similarity">
    <text evidence="2">Belongs to the SNU66/SART1 family.</text>
</comment>
<dbReference type="VEuPathDB" id="VectorBase:MDOMA2_002034"/>
<dbReference type="PANTHER" id="PTHR14152:SF5">
    <property type="entry name" value="U4_U6.U5 TRI-SNRNP-ASSOCIATED PROTEIN 1"/>
    <property type="match status" value="1"/>
</dbReference>
<dbReference type="VEuPathDB" id="VectorBase:MDOA005444"/>
<feature type="region of interest" description="Disordered" evidence="7">
    <location>
        <begin position="541"/>
        <end position="592"/>
    </location>
</feature>
<evidence type="ECO:0000256" key="2">
    <source>
        <dbReference type="ARBA" id="ARBA00006076"/>
    </source>
</evidence>
<keyword evidence="4" id="KW-0508">mRNA splicing</keyword>
<accession>T1PA62</accession>
<sequence length="907" mass="105206">MGSSSSGKKHKKDKKHKKHKKHKEKHVITVTETDSDSSDCIEVPVANDGTKSRSRERDRSAPPPPQLSKQYEFEEDRRRREYEREREKDRERDRDRDRDRDRERDRERERQRDRERAYEKDLGRERDRDRYEKEQIRRRERDVDDGMDRERRRDYERRRERERDRERCDRDRRSRRVEDNEDRDIERALSVESERSKSVEILRSQERDLSPIPENGAGDCLSIEETNKLRAKLGLKPLELDSGPSAKPTTSAAAAAELKMPGQKDLSSYKDEWGEFLHKPAENLKEKSETEKIREKLKQRKEKRALEERLARIKTLGESDDEVDDISKWVERNKRAVDEKKEAERRAKLLEEMDQEFGVDDLVQKEQEETRQRAYDEKHLKGLKVDHDVNDFTEGKSIILTLKDADVLDEKADDTLVNVNMIDDERYRKNVSAKKLNPLSYGYNVYEEQYDELGNPIERGILEKYDEDLDGNKKKTKTFVIGENLEEEREHQRKILEIKTKLAGKRLETLADVEIKLASDTLTEAEMATFKKPKKKKKLRQKLKADDLVPLADENPTQHLGSRLGRHRSPSDGDPSSVSTEPDVKIEEEDDDMERILSKARKLKQKESIIKKPLPIEIKTEVKAEQGDDNAMDIDGGRENNIVLNATAEFCRTLGDIPTYGMAGNRDEDSNGMMDFEVNETNDDRVHEEPEDVLVESGHGTWNSVNPDEVNKPANLDAIVNEVEEVAILDEEPDVGAGVANALRLALSKGYLEKEEHNRPSNSKMAHLQAKNYSIEDKNMGEDDKFGRRDRFHGGPIMEFKDKDNFKPNVKLEYIDDNGRILNLKEAFRYLSHKFHGKGPGKNKIEKRLKKMEQEGLMKTMSSTDTPLGTLTMLQQKQKETKTPYVVLSGGKQVSTNISGGTISKFK</sequence>